<gene>
    <name evidence="3" type="ORF">SDC9_121228</name>
</gene>
<organism evidence="3">
    <name type="scientific">bioreactor metagenome</name>
    <dbReference type="NCBI Taxonomy" id="1076179"/>
    <lineage>
        <taxon>unclassified sequences</taxon>
        <taxon>metagenomes</taxon>
        <taxon>ecological metagenomes</taxon>
    </lineage>
</organism>
<comment type="similarity">
    <text evidence="1">Belongs to the ComF/GntX family.</text>
</comment>
<dbReference type="InterPro" id="IPR000836">
    <property type="entry name" value="PRTase_dom"/>
</dbReference>
<comment type="caution">
    <text evidence="3">The sequence shown here is derived from an EMBL/GenBank/DDBJ whole genome shotgun (WGS) entry which is preliminary data.</text>
</comment>
<evidence type="ECO:0000313" key="3">
    <source>
        <dbReference type="EMBL" id="MPM74243.1"/>
    </source>
</evidence>
<evidence type="ECO:0000256" key="1">
    <source>
        <dbReference type="ARBA" id="ARBA00008007"/>
    </source>
</evidence>
<dbReference type="AlphaFoldDB" id="A0A645CBD6"/>
<protein>
    <recommendedName>
        <fullName evidence="2">Phosphoribosyltransferase domain-containing protein</fullName>
    </recommendedName>
</protein>
<dbReference type="CDD" id="cd06223">
    <property type="entry name" value="PRTases_typeI"/>
    <property type="match status" value="1"/>
</dbReference>
<dbReference type="PANTHER" id="PTHR47505">
    <property type="entry name" value="DNA UTILIZATION PROTEIN YHGH"/>
    <property type="match status" value="1"/>
</dbReference>
<dbReference type="Gene3D" id="3.40.50.2020">
    <property type="match status" value="1"/>
</dbReference>
<dbReference type="InterPro" id="IPR029057">
    <property type="entry name" value="PRTase-like"/>
</dbReference>
<dbReference type="EMBL" id="VSSQ01025836">
    <property type="protein sequence ID" value="MPM74243.1"/>
    <property type="molecule type" value="Genomic_DNA"/>
</dbReference>
<dbReference type="Pfam" id="PF00156">
    <property type="entry name" value="Pribosyltran"/>
    <property type="match status" value="1"/>
</dbReference>
<reference evidence="3" key="1">
    <citation type="submission" date="2019-08" db="EMBL/GenBank/DDBJ databases">
        <authorList>
            <person name="Kucharzyk K."/>
            <person name="Murdoch R.W."/>
            <person name="Higgins S."/>
            <person name="Loffler F."/>
        </authorList>
    </citation>
    <scope>NUCLEOTIDE SEQUENCE</scope>
</reference>
<proteinExistence type="inferred from homology"/>
<sequence length="208" mass="23596">MCDDCAESVHAIYIENCIKCGAKLENHSNPYCRECQSMNYICTDGVSVFHYNDIKKTIFHFKYTGYKTDGLILGKYMADCLINGNCDGILKTDVIVPIPISEKKEKKRGFNQTAILADKLSAELEIYCCKDMLKRVKNTVPQSKLTGMERKYNVMNVFEFNDQHSIEGKNILLVDDIFTTGSTVEECARTLMYAGADKVYFITLARTI</sequence>
<name>A0A645CBD6_9ZZZZ</name>
<evidence type="ECO:0000259" key="2">
    <source>
        <dbReference type="Pfam" id="PF00156"/>
    </source>
</evidence>
<feature type="domain" description="Phosphoribosyltransferase" evidence="2">
    <location>
        <begin position="115"/>
        <end position="205"/>
    </location>
</feature>
<dbReference type="InterPro" id="IPR051910">
    <property type="entry name" value="ComF/GntX_DNA_util-trans"/>
</dbReference>
<dbReference type="SUPFAM" id="SSF53271">
    <property type="entry name" value="PRTase-like"/>
    <property type="match status" value="1"/>
</dbReference>
<accession>A0A645CBD6</accession>
<dbReference type="PANTHER" id="PTHR47505:SF1">
    <property type="entry name" value="DNA UTILIZATION PROTEIN YHGH"/>
    <property type="match status" value="1"/>
</dbReference>